<name>A0ABQ4STJ5_9HYPH</name>
<comment type="caution">
    <text evidence="3">The sequence shown here is derived from an EMBL/GenBank/DDBJ whole genome shotgun (WGS) entry which is preliminary data.</text>
</comment>
<sequence>MAGNRATDTGKDTLGDSPEAKLRAAVEAGKPDAGKPHRIQLPALARSPAAGLDRRAYGLAGCALALGLMLGAGTAAVSLSRGGDGLAETASALEAGRTESARLNGEVERLGRTLAALRETTEAARGDIRTRETTLIERVGRLEQALASGIAALGEHVEKTGRDQGARIAALTAQVEKRTAMASPTPAAAPASVAVKETPKEIKAPEPVTTGAIPDTKKAAEKPPVIENWALREVYDGTAVLEDRRRRLFEAVRGENIPGVGRVESIEKQGREWVVVTRAGVITPQAW</sequence>
<accession>A0ABQ4STJ5</accession>
<evidence type="ECO:0000313" key="4">
    <source>
        <dbReference type="Proteomes" id="UP001055102"/>
    </source>
</evidence>
<dbReference type="EMBL" id="BPQR01000007">
    <property type="protein sequence ID" value="GJE05153.1"/>
    <property type="molecule type" value="Genomic_DNA"/>
</dbReference>
<evidence type="ECO:0000256" key="1">
    <source>
        <dbReference type="SAM" id="MobiDB-lite"/>
    </source>
</evidence>
<reference evidence="3" key="1">
    <citation type="journal article" date="2021" name="Front. Microbiol.">
        <title>Comprehensive Comparative Genomics and Phenotyping of Methylobacterium Species.</title>
        <authorList>
            <person name="Alessa O."/>
            <person name="Ogura Y."/>
            <person name="Fujitani Y."/>
            <person name="Takami H."/>
            <person name="Hayashi T."/>
            <person name="Sahin N."/>
            <person name="Tani A."/>
        </authorList>
    </citation>
    <scope>NUCLEOTIDE SEQUENCE</scope>
    <source>
        <strain evidence="3">LMG 23639</strain>
    </source>
</reference>
<keyword evidence="4" id="KW-1185">Reference proteome</keyword>
<evidence type="ECO:0000256" key="2">
    <source>
        <dbReference type="SAM" id="Phobius"/>
    </source>
</evidence>
<dbReference type="RefSeq" id="WP_238273877.1">
    <property type="nucleotide sequence ID" value="NZ_BPQR01000007.1"/>
</dbReference>
<proteinExistence type="predicted"/>
<evidence type="ECO:0000313" key="3">
    <source>
        <dbReference type="EMBL" id="GJE05153.1"/>
    </source>
</evidence>
<gene>
    <name evidence="3" type="ORF">AOPFMNJM_0450</name>
</gene>
<dbReference type="Proteomes" id="UP001055102">
    <property type="component" value="Unassembled WGS sequence"/>
</dbReference>
<keyword evidence="2" id="KW-0812">Transmembrane</keyword>
<keyword evidence="2" id="KW-0472">Membrane</keyword>
<reference evidence="3" key="2">
    <citation type="submission" date="2021-08" db="EMBL/GenBank/DDBJ databases">
        <authorList>
            <person name="Tani A."/>
            <person name="Ola A."/>
            <person name="Ogura Y."/>
            <person name="Katsura K."/>
            <person name="Hayashi T."/>
        </authorList>
    </citation>
    <scope>NUCLEOTIDE SEQUENCE</scope>
    <source>
        <strain evidence="3">LMG 23639</strain>
    </source>
</reference>
<feature type="region of interest" description="Disordered" evidence="1">
    <location>
        <begin position="1"/>
        <end position="36"/>
    </location>
</feature>
<keyword evidence="2" id="KW-1133">Transmembrane helix</keyword>
<feature type="compositionally biased region" description="Basic and acidic residues" evidence="1">
    <location>
        <begin position="8"/>
        <end position="35"/>
    </location>
</feature>
<protein>
    <submittedName>
        <fullName evidence="3">Uncharacterized protein</fullName>
    </submittedName>
</protein>
<organism evidence="3 4">
    <name type="scientific">Methylobacterium jeotgali</name>
    <dbReference type="NCBI Taxonomy" id="381630"/>
    <lineage>
        <taxon>Bacteria</taxon>
        <taxon>Pseudomonadati</taxon>
        <taxon>Pseudomonadota</taxon>
        <taxon>Alphaproteobacteria</taxon>
        <taxon>Hyphomicrobiales</taxon>
        <taxon>Methylobacteriaceae</taxon>
        <taxon>Methylobacterium</taxon>
    </lineage>
</organism>
<feature type="transmembrane region" description="Helical" evidence="2">
    <location>
        <begin position="56"/>
        <end position="79"/>
    </location>
</feature>